<keyword evidence="5 6" id="KW-0472">Membrane</keyword>
<reference evidence="7 8" key="1">
    <citation type="submission" date="2024-06" db="EMBL/GenBank/DDBJ databases">
        <title>Genomic Encyclopedia of Type Strains, Phase IV (KMG-IV): sequencing the most valuable type-strain genomes for metagenomic binning, comparative biology and taxonomic classification.</title>
        <authorList>
            <person name="Goeker M."/>
        </authorList>
    </citation>
    <scope>NUCLEOTIDE SEQUENCE [LARGE SCALE GENOMIC DNA]</scope>
    <source>
        <strain evidence="7 8">DSM 23520</strain>
    </source>
</reference>
<keyword evidence="3 6" id="KW-0812">Transmembrane</keyword>
<evidence type="ECO:0000256" key="3">
    <source>
        <dbReference type="ARBA" id="ARBA00022692"/>
    </source>
</evidence>
<feature type="transmembrane region" description="Helical" evidence="6">
    <location>
        <begin position="128"/>
        <end position="153"/>
    </location>
</feature>
<protein>
    <submittedName>
        <fullName evidence="7">Membrane protein</fullName>
    </submittedName>
</protein>
<evidence type="ECO:0000256" key="1">
    <source>
        <dbReference type="ARBA" id="ARBA00004651"/>
    </source>
</evidence>
<dbReference type="PIRSF" id="PIRSF035875">
    <property type="entry name" value="RNase_BN"/>
    <property type="match status" value="1"/>
</dbReference>
<comment type="subcellular location">
    <subcellularLocation>
        <location evidence="1">Cell membrane</location>
        <topology evidence="1">Multi-pass membrane protein</topology>
    </subcellularLocation>
</comment>
<sequence>MIFQKTFWKELFQRFMDDEVPTLAASLAYFFLLSLLPFLIFLLTLIGFMPVNEEQIFRIVDAYLPPDSLSLVYNNIDRLMEDQNGSLLSIGLIGTVWSASIGVNGLMRAFNQAYEIDEERSFIVARGLSVLLTVLLVLAIAVALALPIFGRVIGEYIFSFFGVSDAFLATWEALRFAVSALMMIFVLSLLYMLAPNLRVRLRHAIPGAVVATVGWQLVSLGFSFYVTNFGAYSATYGSLAGVIVLMIWLFLSGMMILIGGEINAILHKHQKRILFRT</sequence>
<dbReference type="EMBL" id="JBEPMX010000005">
    <property type="protein sequence ID" value="MET3683135.1"/>
    <property type="molecule type" value="Genomic_DNA"/>
</dbReference>
<name>A0ABV2KU82_9BACI</name>
<evidence type="ECO:0000256" key="4">
    <source>
        <dbReference type="ARBA" id="ARBA00022989"/>
    </source>
</evidence>
<feature type="transmembrane region" description="Helical" evidence="6">
    <location>
        <begin position="205"/>
        <end position="226"/>
    </location>
</feature>
<evidence type="ECO:0000256" key="5">
    <source>
        <dbReference type="ARBA" id="ARBA00023136"/>
    </source>
</evidence>
<dbReference type="InterPro" id="IPR017039">
    <property type="entry name" value="Virul_fac_BrkB"/>
</dbReference>
<evidence type="ECO:0000313" key="7">
    <source>
        <dbReference type="EMBL" id="MET3683135.1"/>
    </source>
</evidence>
<dbReference type="RefSeq" id="WP_354219728.1">
    <property type="nucleotide sequence ID" value="NZ_JBEPMX010000005.1"/>
</dbReference>
<evidence type="ECO:0000256" key="6">
    <source>
        <dbReference type="SAM" id="Phobius"/>
    </source>
</evidence>
<accession>A0ABV2KU82</accession>
<feature type="transmembrane region" description="Helical" evidence="6">
    <location>
        <begin position="173"/>
        <end position="193"/>
    </location>
</feature>
<keyword evidence="8" id="KW-1185">Reference proteome</keyword>
<evidence type="ECO:0000313" key="8">
    <source>
        <dbReference type="Proteomes" id="UP001549167"/>
    </source>
</evidence>
<dbReference type="Pfam" id="PF03631">
    <property type="entry name" value="Virul_fac_BrkB"/>
    <property type="match status" value="1"/>
</dbReference>
<keyword evidence="2" id="KW-1003">Cell membrane</keyword>
<dbReference type="PANTHER" id="PTHR30213:SF0">
    <property type="entry name" value="UPF0761 MEMBRANE PROTEIN YIHY"/>
    <property type="match status" value="1"/>
</dbReference>
<organism evidence="7 8">
    <name type="scientific">Alkalibacillus flavidus</name>
    <dbReference type="NCBI Taxonomy" id="546021"/>
    <lineage>
        <taxon>Bacteria</taxon>
        <taxon>Bacillati</taxon>
        <taxon>Bacillota</taxon>
        <taxon>Bacilli</taxon>
        <taxon>Bacillales</taxon>
        <taxon>Bacillaceae</taxon>
        <taxon>Alkalibacillus</taxon>
    </lineage>
</organism>
<feature type="transmembrane region" description="Helical" evidence="6">
    <location>
        <begin position="20"/>
        <end position="48"/>
    </location>
</feature>
<feature type="transmembrane region" description="Helical" evidence="6">
    <location>
        <begin position="87"/>
        <end position="107"/>
    </location>
</feature>
<dbReference type="PANTHER" id="PTHR30213">
    <property type="entry name" value="INNER MEMBRANE PROTEIN YHJD"/>
    <property type="match status" value="1"/>
</dbReference>
<comment type="caution">
    <text evidence="7">The sequence shown here is derived from an EMBL/GenBank/DDBJ whole genome shotgun (WGS) entry which is preliminary data.</text>
</comment>
<proteinExistence type="predicted"/>
<evidence type="ECO:0000256" key="2">
    <source>
        <dbReference type="ARBA" id="ARBA00022475"/>
    </source>
</evidence>
<dbReference type="Proteomes" id="UP001549167">
    <property type="component" value="Unassembled WGS sequence"/>
</dbReference>
<keyword evidence="4 6" id="KW-1133">Transmembrane helix</keyword>
<gene>
    <name evidence="7" type="ORF">ABID56_001226</name>
</gene>
<feature type="transmembrane region" description="Helical" evidence="6">
    <location>
        <begin position="238"/>
        <end position="266"/>
    </location>
</feature>
<dbReference type="NCBIfam" id="TIGR00765">
    <property type="entry name" value="yihY_not_rbn"/>
    <property type="match status" value="1"/>
</dbReference>